<comment type="caution">
    <text evidence="3">The sequence shown here is derived from an EMBL/GenBank/DDBJ whole genome shotgun (WGS) entry which is preliminary data.</text>
</comment>
<dbReference type="Proteomes" id="UP001165083">
    <property type="component" value="Unassembled WGS sequence"/>
</dbReference>
<dbReference type="Pfam" id="PF03184">
    <property type="entry name" value="DDE_1"/>
    <property type="match status" value="1"/>
</dbReference>
<sequence>MTIDNKRSLIHKNVADPGMTQVQLAEWAKESFRLPKAPARNTVSDILKNADTIMKEEYGKGKRRKPLKVKAPDLERKLKEAEKRGLCLNRKVLIRKAQKLRFEIGGPALEVGLSVGWLTAFMRRHGLRFRFRHGEAGSADYDTVREGRHTLHELTDLYNPADTDPLPVLFIGRAAKPRCFGKKSAEEHGFLYRKTDKAWMNSKVYQEWLLNLDKEMRAAQRHILLFVDNVSSHALKDLVLTNVNVQKLPANTTTFLQPLDAGIIASFKARFKTMHIDRAIALFDAGEDVDGRSVYKIDQLQAMQWSDQLWKTTPASTIAHCWQKAGLAVPVCGIEEDDAAEGQYDGPEDSNEDEDVVDLLAKIASIQL</sequence>
<protein>
    <submittedName>
        <fullName evidence="3">Unnamed protein product</fullName>
    </submittedName>
</protein>
<dbReference type="InterPro" id="IPR006600">
    <property type="entry name" value="HTH_CenpB_DNA-bd_dom"/>
</dbReference>
<dbReference type="PANTHER" id="PTHR19303:SF73">
    <property type="entry name" value="PROTEIN PDC2"/>
    <property type="match status" value="1"/>
</dbReference>
<feature type="domain" description="HTH CENPB-type" evidence="2">
    <location>
        <begin position="58"/>
        <end position="131"/>
    </location>
</feature>
<dbReference type="GO" id="GO:0005634">
    <property type="term" value="C:nucleus"/>
    <property type="evidence" value="ECO:0007669"/>
    <property type="project" value="TreeGrafter"/>
</dbReference>
<evidence type="ECO:0000259" key="2">
    <source>
        <dbReference type="PROSITE" id="PS51253"/>
    </source>
</evidence>
<dbReference type="PANTHER" id="PTHR19303">
    <property type="entry name" value="TRANSPOSON"/>
    <property type="match status" value="1"/>
</dbReference>
<dbReference type="AlphaFoldDB" id="A0A9W6WUH3"/>
<dbReference type="SMART" id="SM00674">
    <property type="entry name" value="CENPB"/>
    <property type="match status" value="1"/>
</dbReference>
<name>A0A9W6WUH3_9STRA</name>
<gene>
    <name evidence="3" type="ORF">Plil01_000674400</name>
</gene>
<proteinExistence type="predicted"/>
<dbReference type="GO" id="GO:0003677">
    <property type="term" value="F:DNA binding"/>
    <property type="evidence" value="ECO:0007669"/>
    <property type="project" value="UniProtKB-KW"/>
</dbReference>
<dbReference type="Pfam" id="PF03221">
    <property type="entry name" value="HTH_Tnp_Tc5"/>
    <property type="match status" value="1"/>
</dbReference>
<dbReference type="OrthoDB" id="98288at2759"/>
<dbReference type="InterPro" id="IPR050863">
    <property type="entry name" value="CenT-Element_Derived"/>
</dbReference>
<dbReference type="EMBL" id="BSXW01000307">
    <property type="protein sequence ID" value="GMF18151.1"/>
    <property type="molecule type" value="Genomic_DNA"/>
</dbReference>
<dbReference type="PROSITE" id="PS51253">
    <property type="entry name" value="HTH_CENPB"/>
    <property type="match status" value="1"/>
</dbReference>
<organism evidence="3 4">
    <name type="scientific">Phytophthora lilii</name>
    <dbReference type="NCBI Taxonomy" id="2077276"/>
    <lineage>
        <taxon>Eukaryota</taxon>
        <taxon>Sar</taxon>
        <taxon>Stramenopiles</taxon>
        <taxon>Oomycota</taxon>
        <taxon>Peronosporomycetes</taxon>
        <taxon>Peronosporales</taxon>
        <taxon>Peronosporaceae</taxon>
        <taxon>Phytophthora</taxon>
    </lineage>
</organism>
<keyword evidence="4" id="KW-1185">Reference proteome</keyword>
<evidence type="ECO:0000313" key="4">
    <source>
        <dbReference type="Proteomes" id="UP001165083"/>
    </source>
</evidence>
<evidence type="ECO:0000313" key="3">
    <source>
        <dbReference type="EMBL" id="GMF18151.1"/>
    </source>
</evidence>
<dbReference type="InterPro" id="IPR004875">
    <property type="entry name" value="DDE_SF_endonuclease_dom"/>
</dbReference>
<evidence type="ECO:0000256" key="1">
    <source>
        <dbReference type="ARBA" id="ARBA00023125"/>
    </source>
</evidence>
<accession>A0A9W6WUH3</accession>
<reference evidence="3" key="1">
    <citation type="submission" date="2023-04" db="EMBL/GenBank/DDBJ databases">
        <title>Phytophthora lilii NBRC 32176.</title>
        <authorList>
            <person name="Ichikawa N."/>
            <person name="Sato H."/>
            <person name="Tonouchi N."/>
        </authorList>
    </citation>
    <scope>NUCLEOTIDE SEQUENCE</scope>
    <source>
        <strain evidence="3">NBRC 32176</strain>
    </source>
</reference>
<keyword evidence="1" id="KW-0238">DNA-binding</keyword>